<comment type="caution">
    <text evidence="1">The sequence shown here is derived from an EMBL/GenBank/DDBJ whole genome shotgun (WGS) entry which is preliminary data.</text>
</comment>
<name>X1LJ61_9ZZZZ</name>
<evidence type="ECO:0000313" key="1">
    <source>
        <dbReference type="EMBL" id="GAI02405.1"/>
    </source>
</evidence>
<dbReference type="EMBL" id="BARV01012163">
    <property type="protein sequence ID" value="GAI02405.1"/>
    <property type="molecule type" value="Genomic_DNA"/>
</dbReference>
<reference evidence="1" key="1">
    <citation type="journal article" date="2014" name="Front. Microbiol.">
        <title>High frequency of phylogenetically diverse reductive dehalogenase-homologous genes in deep subseafloor sedimentary metagenomes.</title>
        <authorList>
            <person name="Kawai M."/>
            <person name="Futagami T."/>
            <person name="Toyoda A."/>
            <person name="Takaki Y."/>
            <person name="Nishi S."/>
            <person name="Hori S."/>
            <person name="Arai W."/>
            <person name="Tsubouchi T."/>
            <person name="Morono Y."/>
            <person name="Uchiyama I."/>
            <person name="Ito T."/>
            <person name="Fujiyama A."/>
            <person name="Inagaki F."/>
            <person name="Takami H."/>
        </authorList>
    </citation>
    <scope>NUCLEOTIDE SEQUENCE</scope>
    <source>
        <strain evidence="1">Expedition CK06-06</strain>
    </source>
</reference>
<organism evidence="1">
    <name type="scientific">marine sediment metagenome</name>
    <dbReference type="NCBI Taxonomy" id="412755"/>
    <lineage>
        <taxon>unclassified sequences</taxon>
        <taxon>metagenomes</taxon>
        <taxon>ecological metagenomes</taxon>
    </lineage>
</organism>
<dbReference type="AlphaFoldDB" id="X1LJ61"/>
<protein>
    <recommendedName>
        <fullName evidence="2">Histidine phosphatase family protein</fullName>
    </recommendedName>
</protein>
<proteinExistence type="predicted"/>
<gene>
    <name evidence="1" type="ORF">S06H3_22667</name>
</gene>
<feature type="non-terminal residue" evidence="1">
    <location>
        <position position="1"/>
    </location>
</feature>
<evidence type="ECO:0008006" key="2">
    <source>
        <dbReference type="Google" id="ProtNLM"/>
    </source>
</evidence>
<accession>X1LJ61</accession>
<sequence>VDFVKDIEKKNKNKTILIISHGDPLWLLNGVLKGLNEKGLLEKRRKDFRPYRDFYPGVGKILKP</sequence>